<evidence type="ECO:0000313" key="15">
    <source>
        <dbReference type="EMBL" id="MBZ5749035.1"/>
    </source>
</evidence>
<feature type="transmembrane region" description="Helical" evidence="14">
    <location>
        <begin position="255"/>
        <end position="279"/>
    </location>
</feature>
<comment type="caution">
    <text evidence="15">The sequence shown here is derived from an EMBL/GenBank/DDBJ whole genome shotgun (WGS) entry which is preliminary data.</text>
</comment>
<dbReference type="Pfam" id="PF03611">
    <property type="entry name" value="EIIC-GAT"/>
    <property type="match status" value="1"/>
</dbReference>
<keyword evidence="3" id="KW-0813">Transport</keyword>
<dbReference type="NCBIfam" id="NF006920">
    <property type="entry name" value="PRK09410.1-2"/>
    <property type="match status" value="1"/>
</dbReference>
<evidence type="ECO:0000256" key="6">
    <source>
        <dbReference type="ARBA" id="ARBA00022683"/>
    </source>
</evidence>
<reference evidence="15" key="1">
    <citation type="submission" date="2024-05" db="EMBL/GenBank/DDBJ databases">
        <title>Metabacillus sp. nov., isolated from the rhizosphere soil of tomato plants.</title>
        <authorList>
            <person name="Ma R."/>
        </authorList>
    </citation>
    <scope>NUCLEOTIDE SEQUENCE</scope>
    <source>
        <strain evidence="15">DBTR6</strain>
    </source>
</reference>
<keyword evidence="8 14" id="KW-1133">Transmembrane helix</keyword>
<feature type="transmembrane region" description="Helical" evidence="14">
    <location>
        <begin position="339"/>
        <end position="360"/>
    </location>
</feature>
<evidence type="ECO:0000256" key="10">
    <source>
        <dbReference type="ARBA" id="ARBA00037387"/>
    </source>
</evidence>
<evidence type="ECO:0000256" key="9">
    <source>
        <dbReference type="ARBA" id="ARBA00023136"/>
    </source>
</evidence>
<feature type="transmembrane region" description="Helical" evidence="14">
    <location>
        <begin position="313"/>
        <end position="333"/>
    </location>
</feature>
<feature type="transmembrane region" description="Helical" evidence="14">
    <location>
        <begin position="7"/>
        <end position="25"/>
    </location>
</feature>
<sequence>MKTLIDILSQPAILVALIALIGLIAQRKNLSDTLKGTTKTFVGFLVITAGAGILSSSLTPFGEMFQEAFHVSGVVPNNEAIVALALEEYGSSTALIMFFGMIVNILIARFTKFKYIFLTGHHTLYLACMLAVIMAVAGFSTVPLIIAGSVALGIIMTLSPAILQPFMRKLTGHDNVALGHFSAVGYAISGLVGKAVKGKKSTSTEEINFPKGLGFLRDSTVSIALTMVVMYLIVAIFAGPTFIESELSGGTNFLVFSLIQAGSFAAGVFIILSGVRLVLAEIVPAFKGISTKLVPNAKPALDVPIIYTYAPNAVLIGFFSSFLGGIVSMFLLAMTGSTIILPGVVPHFFTGAAAGVFGNATGGIRGAVAGSFVNGIIISFLPVFLMPVLGDLGFANATFSDADFGVAGIFFGALAHYAGPIAISVSLVVILVLMYVAKFFGNKQAETGLFENKKTGTESK</sequence>
<gene>
    <name evidence="15" type="ORF">K9V48_01990</name>
</gene>
<comment type="similarity">
    <text evidence="11">Belongs to the UlaA family.</text>
</comment>
<proteinExistence type="inferred from homology"/>
<dbReference type="RefSeq" id="WP_224136445.1">
    <property type="nucleotide sequence ID" value="NZ_JAIQUM010000003.1"/>
</dbReference>
<dbReference type="PANTHER" id="PTHR33843:SF4">
    <property type="entry name" value="ASCORBATE-SPECIFIC PTS SYSTEM EIIC COMPONENT"/>
    <property type="match status" value="1"/>
</dbReference>
<feature type="transmembrane region" description="Helical" evidence="14">
    <location>
        <begin position="221"/>
        <end position="243"/>
    </location>
</feature>
<dbReference type="NCBIfam" id="NF009553">
    <property type="entry name" value="PRK12997.1-5"/>
    <property type="match status" value="1"/>
</dbReference>
<keyword evidence="5" id="KW-0762">Sugar transport</keyword>
<evidence type="ECO:0000256" key="13">
    <source>
        <dbReference type="ARBA" id="ARBA00042859"/>
    </source>
</evidence>
<feature type="transmembrane region" description="Helical" evidence="14">
    <location>
        <begin position="37"/>
        <end position="58"/>
    </location>
</feature>
<evidence type="ECO:0000256" key="2">
    <source>
        <dbReference type="ARBA" id="ARBA00011738"/>
    </source>
</evidence>
<feature type="transmembrane region" description="Helical" evidence="14">
    <location>
        <begin position="115"/>
        <end position="138"/>
    </location>
</feature>
<name>A0ABS7UM75_9BACI</name>
<evidence type="ECO:0000256" key="4">
    <source>
        <dbReference type="ARBA" id="ARBA00022475"/>
    </source>
</evidence>
<dbReference type="PANTHER" id="PTHR33843">
    <property type="entry name" value="ASCORBATE-SPECIFIC PTS SYSTEM EIIC COMPONENT"/>
    <property type="match status" value="1"/>
</dbReference>
<dbReference type="EMBL" id="JAIQUM010000003">
    <property type="protein sequence ID" value="MBZ5749035.1"/>
    <property type="molecule type" value="Genomic_DNA"/>
</dbReference>
<dbReference type="NCBIfam" id="NF006922">
    <property type="entry name" value="PRK09410.1-5"/>
    <property type="match status" value="1"/>
</dbReference>
<keyword evidence="4" id="KW-1003">Cell membrane</keyword>
<organism evidence="15 16">
    <name type="scientific">Metabacillus rhizolycopersici</name>
    <dbReference type="NCBI Taxonomy" id="2875709"/>
    <lineage>
        <taxon>Bacteria</taxon>
        <taxon>Bacillati</taxon>
        <taxon>Bacillota</taxon>
        <taxon>Bacilli</taxon>
        <taxon>Bacillales</taxon>
        <taxon>Bacillaceae</taxon>
        <taxon>Metabacillus</taxon>
    </lineage>
</organism>
<evidence type="ECO:0000256" key="14">
    <source>
        <dbReference type="SAM" id="Phobius"/>
    </source>
</evidence>
<keyword evidence="7 14" id="KW-0812">Transmembrane</keyword>
<keyword evidence="16" id="KW-1185">Reference proteome</keyword>
<feature type="transmembrane region" description="Helical" evidence="14">
    <location>
        <begin position="89"/>
        <end position="108"/>
    </location>
</feature>
<protein>
    <recommendedName>
        <fullName evidence="12">Ascorbate-specific PTS system EIIC component</fullName>
    </recommendedName>
    <alternativeName>
        <fullName evidence="13">Ascorbate-specific permease IIC component UlaA</fullName>
    </alternativeName>
</protein>
<comment type="subcellular location">
    <subcellularLocation>
        <location evidence="1">Cell membrane</location>
        <topology evidence="1">Multi-pass membrane protein</topology>
    </subcellularLocation>
</comment>
<evidence type="ECO:0000256" key="3">
    <source>
        <dbReference type="ARBA" id="ARBA00022448"/>
    </source>
</evidence>
<feature type="transmembrane region" description="Helical" evidence="14">
    <location>
        <begin position="409"/>
        <end position="436"/>
    </location>
</feature>
<dbReference type="InterPro" id="IPR004703">
    <property type="entry name" value="PTS_sugar-sp_permease"/>
</dbReference>
<evidence type="ECO:0000256" key="1">
    <source>
        <dbReference type="ARBA" id="ARBA00004651"/>
    </source>
</evidence>
<accession>A0ABS7UM75</accession>
<keyword evidence="6" id="KW-0598">Phosphotransferase system</keyword>
<feature type="transmembrane region" description="Helical" evidence="14">
    <location>
        <begin position="144"/>
        <end position="163"/>
    </location>
</feature>
<feature type="transmembrane region" description="Helical" evidence="14">
    <location>
        <begin position="367"/>
        <end position="389"/>
    </location>
</feature>
<evidence type="ECO:0000256" key="5">
    <source>
        <dbReference type="ARBA" id="ARBA00022597"/>
    </source>
</evidence>
<evidence type="ECO:0000313" key="16">
    <source>
        <dbReference type="Proteomes" id="UP001165287"/>
    </source>
</evidence>
<dbReference type="Proteomes" id="UP001165287">
    <property type="component" value="Unassembled WGS sequence"/>
</dbReference>
<evidence type="ECO:0000256" key="7">
    <source>
        <dbReference type="ARBA" id="ARBA00022692"/>
    </source>
</evidence>
<evidence type="ECO:0000256" key="8">
    <source>
        <dbReference type="ARBA" id="ARBA00022989"/>
    </source>
</evidence>
<evidence type="ECO:0000256" key="11">
    <source>
        <dbReference type="ARBA" id="ARBA00038218"/>
    </source>
</evidence>
<evidence type="ECO:0000256" key="12">
    <source>
        <dbReference type="ARBA" id="ARBA00039702"/>
    </source>
</evidence>
<comment type="subunit">
    <text evidence="2">Homodimer.</text>
</comment>
<comment type="function">
    <text evidence="10">The phosphoenolpyruvate-dependent sugar phosphotransferase system (sugar PTS), a major carbohydrate active transport system, catalyzes the phosphorylation of incoming sugar substrates concomitantly with their translocation across the cell membrane. The enzyme II UlaABC PTS system is involved in ascorbate transport.</text>
</comment>
<keyword evidence="9 14" id="KW-0472">Membrane</keyword>
<dbReference type="InterPro" id="IPR051562">
    <property type="entry name" value="Ascorbate-PTS_EIIC"/>
</dbReference>